<sequence>MKEDGLPSNPEAWNSYTESMALAAQLDITPVSARRLMVLKERYPTIDHSIIKLDITKSLDSRIIDVMGWGPGGMGSKVLAGGPKTL</sequence>
<gene>
    <name evidence="2" type="ORF">MM415A00374_0027</name>
    <name evidence="1" type="ORF">MM415B00446_0036</name>
</gene>
<protein>
    <submittedName>
        <fullName evidence="1">Uncharacterized protein</fullName>
    </submittedName>
</protein>
<proteinExistence type="predicted"/>
<dbReference type="EMBL" id="MT142494">
    <property type="protein sequence ID" value="QJA82715.1"/>
    <property type="molecule type" value="Genomic_DNA"/>
</dbReference>
<evidence type="ECO:0000313" key="2">
    <source>
        <dbReference type="EMBL" id="QJA82715.1"/>
    </source>
</evidence>
<reference evidence="1" key="1">
    <citation type="submission" date="2020-03" db="EMBL/GenBank/DDBJ databases">
        <title>The deep terrestrial virosphere.</title>
        <authorList>
            <person name="Holmfeldt K."/>
            <person name="Nilsson E."/>
            <person name="Simone D."/>
            <person name="Lopez-Fernandez M."/>
            <person name="Wu X."/>
            <person name="de Brujin I."/>
            <person name="Lundin D."/>
            <person name="Andersson A."/>
            <person name="Bertilsson S."/>
            <person name="Dopson M."/>
        </authorList>
    </citation>
    <scope>NUCLEOTIDE SEQUENCE</scope>
    <source>
        <strain evidence="2">MM415A00374</strain>
        <strain evidence="1">MM415B00446</strain>
    </source>
</reference>
<organism evidence="1">
    <name type="scientific">viral metagenome</name>
    <dbReference type="NCBI Taxonomy" id="1070528"/>
    <lineage>
        <taxon>unclassified sequences</taxon>
        <taxon>metagenomes</taxon>
        <taxon>organismal metagenomes</taxon>
    </lineage>
</organism>
<dbReference type="EMBL" id="MT141530">
    <property type="protein sequence ID" value="QJA65012.1"/>
    <property type="molecule type" value="Genomic_DNA"/>
</dbReference>
<accession>A0A6M3J7W3</accession>
<dbReference type="AlphaFoldDB" id="A0A6M3J7W3"/>
<evidence type="ECO:0000313" key="1">
    <source>
        <dbReference type="EMBL" id="QJA65012.1"/>
    </source>
</evidence>
<name>A0A6M3J7W3_9ZZZZ</name>